<evidence type="ECO:0000313" key="2">
    <source>
        <dbReference type="Proteomes" id="UP000186744"/>
    </source>
</evidence>
<proteinExistence type="predicted"/>
<sequence length="76" mass="8795">MFESRKGNRDSRIDFERELNILVENVRSGKVTFSPETKGVVQDLVKVRSSPNKRFDLNTISEIVRAMAMSARFPRH</sequence>
<keyword evidence="2" id="KW-1185">Reference proteome</keyword>
<gene>
    <name evidence="1" type="ORF">SAMN05421786_1055</name>
</gene>
<dbReference type="Proteomes" id="UP000186744">
    <property type="component" value="Unassembled WGS sequence"/>
</dbReference>
<dbReference type="RefSeq" id="WP_076552672.1">
    <property type="nucleotide sequence ID" value="NZ_FTOL01000005.1"/>
</dbReference>
<evidence type="ECO:0000313" key="1">
    <source>
        <dbReference type="EMBL" id="SIT07571.1"/>
    </source>
</evidence>
<dbReference type="AlphaFoldDB" id="A0A1N7PAH3"/>
<dbReference type="STRING" id="373668.SAMN05421786_1055"/>
<dbReference type="EMBL" id="FTOL01000005">
    <property type="protein sequence ID" value="SIT07571.1"/>
    <property type="molecule type" value="Genomic_DNA"/>
</dbReference>
<dbReference type="OrthoDB" id="1269301at2"/>
<reference evidence="2" key="1">
    <citation type="submission" date="2017-01" db="EMBL/GenBank/DDBJ databases">
        <authorList>
            <person name="Varghese N."/>
            <person name="Submissions S."/>
        </authorList>
    </citation>
    <scope>NUCLEOTIDE SEQUENCE [LARGE SCALE GENOMIC DNA]</scope>
    <source>
        <strain evidence="2">DSM 18017</strain>
    </source>
</reference>
<accession>A0A1N7PAH3</accession>
<name>A0A1N7PAH3_9FLAO</name>
<protein>
    <submittedName>
        <fullName evidence="1">Uncharacterized protein</fullName>
    </submittedName>
</protein>
<organism evidence="1 2">
    <name type="scientific">Chryseobacterium ureilyticum</name>
    <dbReference type="NCBI Taxonomy" id="373668"/>
    <lineage>
        <taxon>Bacteria</taxon>
        <taxon>Pseudomonadati</taxon>
        <taxon>Bacteroidota</taxon>
        <taxon>Flavobacteriia</taxon>
        <taxon>Flavobacteriales</taxon>
        <taxon>Weeksellaceae</taxon>
        <taxon>Chryseobacterium group</taxon>
        <taxon>Chryseobacterium</taxon>
    </lineage>
</organism>